<accession>H0EQX6</accession>
<evidence type="ECO:0000313" key="2">
    <source>
        <dbReference type="Proteomes" id="UP000005446"/>
    </source>
</evidence>
<comment type="caution">
    <text evidence="1">The sequence shown here is derived from an EMBL/GenBank/DDBJ whole genome shotgun (WGS) entry which is preliminary data.</text>
</comment>
<dbReference type="HOGENOM" id="CLU_3359814_0_0_1"/>
<sequence>MSQQAERWDLYPTTSNRYPFNKLLKCMAASHRIPLF</sequence>
<protein>
    <submittedName>
        <fullName evidence="1">Uncharacterized protein</fullName>
    </submittedName>
</protein>
<dbReference type="InParanoid" id="H0EQX6"/>
<gene>
    <name evidence="1" type="ORF">M7I_5085</name>
</gene>
<proteinExistence type="predicted"/>
<dbReference type="AlphaFoldDB" id="H0EQX6"/>
<dbReference type="Proteomes" id="UP000005446">
    <property type="component" value="Unassembled WGS sequence"/>
</dbReference>
<keyword evidence="2" id="KW-1185">Reference proteome</keyword>
<reference evidence="1 2" key="1">
    <citation type="journal article" date="2012" name="Eukaryot. Cell">
        <title>Genome sequence of the fungus Glarea lozoyensis: the first genome sequence of a species from the Helotiaceae family.</title>
        <authorList>
            <person name="Youssar L."/>
            <person name="Gruening B.A."/>
            <person name="Erxleben A."/>
            <person name="Guenther S."/>
            <person name="Huettel W."/>
        </authorList>
    </citation>
    <scope>NUCLEOTIDE SEQUENCE [LARGE SCALE GENOMIC DNA]</scope>
    <source>
        <strain evidence="2">ATCC 74030 / MF5533</strain>
    </source>
</reference>
<organism evidence="1 2">
    <name type="scientific">Glarea lozoyensis (strain ATCC 74030 / MF5533)</name>
    <dbReference type="NCBI Taxonomy" id="1104152"/>
    <lineage>
        <taxon>Eukaryota</taxon>
        <taxon>Fungi</taxon>
        <taxon>Dikarya</taxon>
        <taxon>Ascomycota</taxon>
        <taxon>Pezizomycotina</taxon>
        <taxon>Leotiomycetes</taxon>
        <taxon>Helotiales</taxon>
        <taxon>Helotiaceae</taxon>
        <taxon>Glarea</taxon>
    </lineage>
</organism>
<dbReference type="EMBL" id="AGUE01000129">
    <property type="protein sequence ID" value="EHK99085.1"/>
    <property type="molecule type" value="Genomic_DNA"/>
</dbReference>
<name>H0EQX6_GLAL7</name>
<evidence type="ECO:0000313" key="1">
    <source>
        <dbReference type="EMBL" id="EHK99085.1"/>
    </source>
</evidence>